<protein>
    <recommendedName>
        <fullName evidence="9">Protein translocase subunit SecD</fullName>
    </recommendedName>
</protein>
<organism evidence="13">
    <name type="scientific">Caulobacter sp. 73W</name>
    <dbReference type="NCBI Taxonomy" id="3161137"/>
    <lineage>
        <taxon>Bacteria</taxon>
        <taxon>Pseudomonadati</taxon>
        <taxon>Pseudomonadota</taxon>
        <taxon>Alphaproteobacteria</taxon>
        <taxon>Caulobacterales</taxon>
        <taxon>Caulobacteraceae</taxon>
        <taxon>Caulobacter</taxon>
    </lineage>
</organism>
<name>A0AB39KTJ0_9CAUL</name>
<keyword evidence="6 9" id="KW-1133">Transmembrane helix</keyword>
<sequence length="532" mass="56614">MIALSRWKIVLVVLALVFGVLFALPNVLPQRTVDSLPGWMPKQRLNLGLDLQGGSYLLLEVDTQALRAERLNNMVEDVRTTLRNEQIAFSGLGEQNGRISVFITDAAQANTAANTLRNTVGAPLAGTPGGRDVNVNLQGQRIEITFVAAAFNAEAAKAVDQSIEIIRRRIDQMGTKEPAINRQGTNRIVVQAAGESDPERLKNVIGQTAKLTFQMVDETVTPEEMAAGRIPPGSVYVPSEDGYTAGYVLKKRAVVTGEMLTDAQQQFDQQSGSPVVSFRFNGQGARRFGDATAANIGKRFAIVLDNKVISAPVINTAITGGSGQITGNFTVQTANDLAVLLRAGALPAPLKVEEQRTVGAELGADAVRAGAISIAIGFVAVVVFMLLAYGGLFGGTAVLALFLNVILLVAILSLTQATLTLPGIAGMILTLAVAVDANVLVYERMRDEERAGRPPLSAMDIGFSRALVSIIDANVTSLISALIMFQFGSGVVKGFAWTLSVGVFTSLFTALLVTQVLLGLWFRSARPKKLPI</sequence>
<evidence type="ECO:0000256" key="7">
    <source>
        <dbReference type="ARBA" id="ARBA00023010"/>
    </source>
</evidence>
<feature type="transmembrane region" description="Helical" evidence="9">
    <location>
        <begin position="369"/>
        <end position="389"/>
    </location>
</feature>
<reference evidence="13" key="1">
    <citation type="submission" date="2024-06" db="EMBL/GenBank/DDBJ databases">
        <title>Caulobacter inopinatus, sp. nov.</title>
        <authorList>
            <person name="Donachie S.P."/>
        </authorList>
    </citation>
    <scope>NUCLEOTIDE SEQUENCE</scope>
    <source>
        <strain evidence="13">73W</strain>
    </source>
</reference>
<dbReference type="InterPro" id="IPR048634">
    <property type="entry name" value="SecD_SecF_C"/>
</dbReference>
<dbReference type="InterPro" id="IPR054384">
    <property type="entry name" value="SecDF_P1_head"/>
</dbReference>
<dbReference type="Gene3D" id="1.20.1640.10">
    <property type="entry name" value="Multidrug efflux transporter AcrB transmembrane domain"/>
    <property type="match status" value="1"/>
</dbReference>
<comment type="similarity">
    <text evidence="9">Belongs to the SecD/SecF family. SecD subfamily.</text>
</comment>
<feature type="domain" description="Protein export membrane protein SecD/SecF C-terminal" evidence="10">
    <location>
        <begin position="352"/>
        <end position="518"/>
    </location>
</feature>
<evidence type="ECO:0000256" key="2">
    <source>
        <dbReference type="ARBA" id="ARBA00022448"/>
    </source>
</evidence>
<dbReference type="Gene3D" id="3.30.70.3400">
    <property type="match status" value="1"/>
</dbReference>
<dbReference type="NCBIfam" id="TIGR00916">
    <property type="entry name" value="2A0604s01"/>
    <property type="match status" value="1"/>
</dbReference>
<dbReference type="GO" id="GO:0043952">
    <property type="term" value="P:protein transport by the Sec complex"/>
    <property type="evidence" value="ECO:0007669"/>
    <property type="project" value="UniProtKB-UniRule"/>
</dbReference>
<keyword evidence="8 9" id="KW-0472">Membrane</keyword>
<dbReference type="InterPro" id="IPR005791">
    <property type="entry name" value="SecD"/>
</dbReference>
<dbReference type="PANTHER" id="PTHR30081:SF1">
    <property type="entry name" value="PROTEIN TRANSLOCASE SUBUNIT SECD"/>
    <property type="match status" value="1"/>
</dbReference>
<feature type="domain" description="Protein translocase subunit SecDF P1" evidence="11">
    <location>
        <begin position="159"/>
        <end position="218"/>
    </location>
</feature>
<evidence type="ECO:0000256" key="9">
    <source>
        <dbReference type="HAMAP-Rule" id="MF_01463"/>
    </source>
</evidence>
<comment type="subunit">
    <text evidence="9">Forms a complex with SecF. Part of the essential Sec protein translocation apparatus which comprises SecA, SecYEG and auxiliary proteins SecDF-YajC and YidC.</text>
</comment>
<dbReference type="InterPro" id="IPR022813">
    <property type="entry name" value="SecD/SecF_arch_bac"/>
</dbReference>
<feature type="transmembrane region" description="Helical" evidence="9">
    <location>
        <begin position="396"/>
        <end position="415"/>
    </location>
</feature>
<dbReference type="RefSeq" id="WP_369060367.1">
    <property type="nucleotide sequence ID" value="NZ_CP158375.1"/>
</dbReference>
<dbReference type="Pfam" id="PF02355">
    <property type="entry name" value="SecD_SecF_C"/>
    <property type="match status" value="1"/>
</dbReference>
<accession>A0AB39KTJ0</accession>
<feature type="transmembrane region" description="Helical" evidence="9">
    <location>
        <begin position="463"/>
        <end position="485"/>
    </location>
</feature>
<evidence type="ECO:0000256" key="4">
    <source>
        <dbReference type="ARBA" id="ARBA00022692"/>
    </source>
</evidence>
<evidence type="ECO:0000313" key="13">
    <source>
        <dbReference type="EMBL" id="XDO97262.1"/>
    </source>
</evidence>
<evidence type="ECO:0000256" key="3">
    <source>
        <dbReference type="ARBA" id="ARBA00022475"/>
    </source>
</evidence>
<dbReference type="GO" id="GO:0005886">
    <property type="term" value="C:plasma membrane"/>
    <property type="evidence" value="ECO:0007669"/>
    <property type="project" value="UniProtKB-SubCell"/>
</dbReference>
<dbReference type="Pfam" id="PF22599">
    <property type="entry name" value="SecDF_P1_head"/>
    <property type="match status" value="1"/>
</dbReference>
<comment type="caution">
    <text evidence="9">Lacks conserved residue(s) required for the propagation of feature annotation.</text>
</comment>
<keyword evidence="2 9" id="KW-0813">Transport</keyword>
<dbReference type="FunFam" id="3.30.1360.200:FF:000002">
    <property type="entry name" value="Preprotein translocase subunit SecD"/>
    <property type="match status" value="1"/>
</dbReference>
<proteinExistence type="inferred from homology"/>
<evidence type="ECO:0000259" key="12">
    <source>
        <dbReference type="Pfam" id="PF22599"/>
    </source>
</evidence>
<dbReference type="InterPro" id="IPR048631">
    <property type="entry name" value="SecD_1st"/>
</dbReference>
<dbReference type="Gene3D" id="3.30.1360.200">
    <property type="match status" value="1"/>
</dbReference>
<feature type="domain" description="SecDF P1 head subdomain" evidence="12">
    <location>
        <begin position="244"/>
        <end position="348"/>
    </location>
</feature>
<dbReference type="InterPro" id="IPR022646">
    <property type="entry name" value="SecD/SecF_CS"/>
</dbReference>
<dbReference type="SUPFAM" id="SSF82866">
    <property type="entry name" value="Multidrug efflux transporter AcrB transmembrane domain"/>
    <property type="match status" value="1"/>
</dbReference>
<keyword evidence="7 9" id="KW-0811">Translocation</keyword>
<gene>
    <name evidence="9 13" type="primary">secD</name>
    <name evidence="13" type="ORF">ABOZ73_02255</name>
</gene>
<dbReference type="NCBIfam" id="TIGR01129">
    <property type="entry name" value="secD"/>
    <property type="match status" value="1"/>
</dbReference>
<evidence type="ECO:0000256" key="8">
    <source>
        <dbReference type="ARBA" id="ARBA00023136"/>
    </source>
</evidence>
<comment type="function">
    <text evidence="9">Part of the Sec protein translocase complex. Interacts with the SecYEG preprotein conducting channel. SecDF uses the proton motive force (PMF) to complete protein translocation after the ATP-dependent function of SecA.</text>
</comment>
<dbReference type="EMBL" id="CP158375">
    <property type="protein sequence ID" value="XDO97262.1"/>
    <property type="molecule type" value="Genomic_DNA"/>
</dbReference>
<dbReference type="Pfam" id="PF21760">
    <property type="entry name" value="SecD_1st"/>
    <property type="match status" value="1"/>
</dbReference>
<dbReference type="GO" id="GO:0006605">
    <property type="term" value="P:protein targeting"/>
    <property type="evidence" value="ECO:0007669"/>
    <property type="project" value="UniProtKB-UniRule"/>
</dbReference>
<comment type="subcellular location">
    <subcellularLocation>
        <location evidence="1 9">Cell membrane</location>
        <topology evidence="1 9">Multi-pass membrane protein</topology>
    </subcellularLocation>
</comment>
<dbReference type="GO" id="GO:0065002">
    <property type="term" value="P:intracellular protein transmembrane transport"/>
    <property type="evidence" value="ECO:0007669"/>
    <property type="project" value="UniProtKB-UniRule"/>
</dbReference>
<dbReference type="Pfam" id="PF07549">
    <property type="entry name" value="Sec_GG"/>
    <property type="match status" value="1"/>
</dbReference>
<keyword evidence="4 9" id="KW-0812">Transmembrane</keyword>
<evidence type="ECO:0000259" key="10">
    <source>
        <dbReference type="Pfam" id="PF02355"/>
    </source>
</evidence>
<dbReference type="HAMAP" id="MF_01463_B">
    <property type="entry name" value="SecD_B"/>
    <property type="match status" value="1"/>
</dbReference>
<dbReference type="PANTHER" id="PTHR30081">
    <property type="entry name" value="PROTEIN-EXPORT MEMBRANE PROTEIN SEC"/>
    <property type="match status" value="1"/>
</dbReference>
<dbReference type="AlphaFoldDB" id="A0AB39KTJ0"/>
<keyword evidence="5 9" id="KW-0653">Protein transport</keyword>
<evidence type="ECO:0000256" key="1">
    <source>
        <dbReference type="ARBA" id="ARBA00004651"/>
    </source>
</evidence>
<evidence type="ECO:0000259" key="11">
    <source>
        <dbReference type="Pfam" id="PF21760"/>
    </source>
</evidence>
<keyword evidence="3 9" id="KW-1003">Cell membrane</keyword>
<dbReference type="GO" id="GO:0015450">
    <property type="term" value="F:protein-transporting ATPase activity"/>
    <property type="evidence" value="ECO:0007669"/>
    <property type="project" value="InterPro"/>
</dbReference>
<feature type="transmembrane region" description="Helical" evidence="9">
    <location>
        <begin position="497"/>
        <end position="522"/>
    </location>
</feature>
<feature type="transmembrane region" description="Helical" evidence="9">
    <location>
        <begin position="421"/>
        <end position="442"/>
    </location>
</feature>
<evidence type="ECO:0000256" key="5">
    <source>
        <dbReference type="ARBA" id="ARBA00022927"/>
    </source>
</evidence>
<dbReference type="InterPro" id="IPR055344">
    <property type="entry name" value="SecD_SecF_C_bact"/>
</dbReference>
<evidence type="ECO:0000256" key="6">
    <source>
        <dbReference type="ARBA" id="ARBA00022989"/>
    </source>
</evidence>